<dbReference type="OrthoDB" id="9996891at2759"/>
<evidence type="ECO:0000313" key="3">
    <source>
        <dbReference type="Proteomes" id="UP000297703"/>
    </source>
</evidence>
<protein>
    <submittedName>
        <fullName evidence="2">Cytochrome P450 26C1-like</fullName>
    </submittedName>
</protein>
<feature type="region of interest" description="Disordered" evidence="1">
    <location>
        <begin position="187"/>
        <end position="223"/>
    </location>
</feature>
<reference evidence="2 3" key="2">
    <citation type="submission" date="2019-04" db="EMBL/GenBank/DDBJ databases">
        <title>The genome sequence of big-headed turtle.</title>
        <authorList>
            <person name="Gong S."/>
        </authorList>
    </citation>
    <scope>NUCLEOTIDE SEQUENCE [LARGE SCALE GENOMIC DNA]</scope>
    <source>
        <strain evidence="2">DO16091913</strain>
        <tissue evidence="2">Muscle</tissue>
    </source>
</reference>
<dbReference type="Proteomes" id="UP000297703">
    <property type="component" value="Unassembled WGS sequence"/>
</dbReference>
<evidence type="ECO:0000313" key="2">
    <source>
        <dbReference type="EMBL" id="TFK07009.1"/>
    </source>
</evidence>
<accession>A0A4D9E919</accession>
<dbReference type="AlphaFoldDB" id="A0A4D9E919"/>
<gene>
    <name evidence="2" type="ORF">DR999_PMT10175</name>
</gene>
<comment type="caution">
    <text evidence="2">The sequence shown here is derived from an EMBL/GenBank/DDBJ whole genome shotgun (WGS) entry which is preliminary data.</text>
</comment>
<name>A0A4D9E919_9SAUR</name>
<reference evidence="2 3" key="1">
    <citation type="submission" date="2019-04" db="EMBL/GenBank/DDBJ databases">
        <title>Draft genome of the big-headed turtle Platysternon megacephalum.</title>
        <authorList>
            <person name="Gong S."/>
        </authorList>
    </citation>
    <scope>NUCLEOTIDE SEQUENCE [LARGE SCALE GENOMIC DNA]</scope>
    <source>
        <strain evidence="2">DO16091913</strain>
        <tissue evidence="2">Muscle</tissue>
    </source>
</reference>
<evidence type="ECO:0000256" key="1">
    <source>
        <dbReference type="SAM" id="MobiDB-lite"/>
    </source>
</evidence>
<keyword evidence="3" id="KW-1185">Reference proteome</keyword>
<organism evidence="2 3">
    <name type="scientific">Platysternon megacephalum</name>
    <name type="common">big-headed turtle</name>
    <dbReference type="NCBI Taxonomy" id="55544"/>
    <lineage>
        <taxon>Eukaryota</taxon>
        <taxon>Metazoa</taxon>
        <taxon>Chordata</taxon>
        <taxon>Craniata</taxon>
        <taxon>Vertebrata</taxon>
        <taxon>Euteleostomi</taxon>
        <taxon>Archelosauria</taxon>
        <taxon>Testudinata</taxon>
        <taxon>Testudines</taxon>
        <taxon>Cryptodira</taxon>
        <taxon>Durocryptodira</taxon>
        <taxon>Testudinoidea</taxon>
        <taxon>Platysternidae</taxon>
        <taxon>Platysternon</taxon>
    </lineage>
</organism>
<proteinExistence type="predicted"/>
<dbReference type="EMBL" id="QXTE01000090">
    <property type="protein sequence ID" value="TFK07009.1"/>
    <property type="molecule type" value="Genomic_DNA"/>
</dbReference>
<feature type="compositionally biased region" description="Basic and acidic residues" evidence="1">
    <location>
        <begin position="187"/>
        <end position="199"/>
    </location>
</feature>
<sequence>MYHYGFVPQERYPSMNQPSPYTYLPLGPGRLAESPNATMFPPIQMHNFYSRPVTTLMDWNGHHDYAGNQLEYHHFYGSNPYFHPHPFWHVSQVTPMSLYNPYANYNPYAAYQRPSQGQDIWPQGFTMRGELHWGKLERVFGPRRELPEFVKEDLRRVYGTYPRTDVSITFQNREFLVKGDPRVGEQDYTVEKRVIRRDPTPTASEADDDSEEQNRKKKKKSRR</sequence>